<dbReference type="STRING" id="709991.Odosp_0498"/>
<gene>
    <name evidence="3" type="ordered locus">Odosp_0498</name>
</gene>
<dbReference type="InterPro" id="IPR041700">
    <property type="entry name" value="OMP_b-brl_3"/>
</dbReference>
<dbReference type="SUPFAM" id="SSF49464">
    <property type="entry name" value="Carboxypeptidase regulatory domain-like"/>
    <property type="match status" value="1"/>
</dbReference>
<keyword evidence="4" id="KW-1185">Reference proteome</keyword>
<dbReference type="SUPFAM" id="SSF56935">
    <property type="entry name" value="Porins"/>
    <property type="match status" value="1"/>
</dbReference>
<name>F9Z605_ODOSD</name>
<dbReference type="Pfam" id="PF13715">
    <property type="entry name" value="CarbopepD_reg_2"/>
    <property type="match status" value="1"/>
</dbReference>
<evidence type="ECO:0000259" key="2">
    <source>
        <dbReference type="Pfam" id="PF14905"/>
    </source>
</evidence>
<keyword evidence="1" id="KW-0732">Signal</keyword>
<organism evidence="3 4">
    <name type="scientific">Odoribacter splanchnicus (strain ATCC 29572 / DSM 20712 / CIP 104287 / JCM 15291 / NCTC 10825 / 1651/6)</name>
    <name type="common">Bacteroides splanchnicus</name>
    <dbReference type="NCBI Taxonomy" id="709991"/>
    <lineage>
        <taxon>Bacteria</taxon>
        <taxon>Pseudomonadati</taxon>
        <taxon>Bacteroidota</taxon>
        <taxon>Bacteroidia</taxon>
        <taxon>Bacteroidales</taxon>
        <taxon>Odoribacteraceae</taxon>
        <taxon>Odoribacter</taxon>
    </lineage>
</organism>
<proteinExistence type="predicted"/>
<dbReference type="Pfam" id="PF14905">
    <property type="entry name" value="OMP_b-brl_3"/>
    <property type="match status" value="1"/>
</dbReference>
<reference evidence="3 4" key="1">
    <citation type="journal article" date="2011" name="Stand. Genomic Sci.">
        <title>Complete genome sequence of Odoribacter splanchnicus type strain (1651/6).</title>
        <authorList>
            <consortium name="US DOE Joint Genome Institute (JGI-PGF)"/>
            <person name="Goker M."/>
            <person name="Gronow S."/>
            <person name="Zeytun A."/>
            <person name="Nolan M."/>
            <person name="Lucas S."/>
            <person name="Lapidus A."/>
            <person name="Hammon N."/>
            <person name="Deshpande S."/>
            <person name="Cheng J.F."/>
            <person name="Pitluck S."/>
            <person name="Liolios K."/>
            <person name="Pagani I."/>
            <person name="Ivanova N."/>
            <person name="Mavromatis K."/>
            <person name="Ovchinikova G."/>
            <person name="Pati A."/>
            <person name="Tapia R."/>
            <person name="Han C."/>
            <person name="Goodwin L."/>
            <person name="Chen A."/>
            <person name="Palaniappan K."/>
            <person name="Land M."/>
            <person name="Hauser L."/>
            <person name="Jeffries C.D."/>
            <person name="Brambilla E.M."/>
            <person name="Rohde M."/>
            <person name="Detter J.C."/>
            <person name="Woyke T."/>
            <person name="Bristow J."/>
            <person name="Markowitz V."/>
            <person name="Hugenholtz P."/>
            <person name="Eisen J.A."/>
            <person name="Kyrpides N.C."/>
            <person name="Klenk H.P."/>
        </authorList>
    </citation>
    <scope>NUCLEOTIDE SEQUENCE [LARGE SCALE GENOMIC DNA]</scope>
    <source>
        <strain evidence="4">ATCC 29572 / DSM 20712 / JCM 15291 / NCTC 10825 / 1651/6</strain>
    </source>
</reference>
<dbReference type="Gene3D" id="2.170.130.10">
    <property type="entry name" value="TonB-dependent receptor, plug domain"/>
    <property type="match status" value="1"/>
</dbReference>
<dbReference type="InterPro" id="IPR037066">
    <property type="entry name" value="Plug_dom_sf"/>
</dbReference>
<feature type="signal peptide" evidence="1">
    <location>
        <begin position="1"/>
        <end position="25"/>
    </location>
</feature>
<evidence type="ECO:0000313" key="4">
    <source>
        <dbReference type="Proteomes" id="UP000006657"/>
    </source>
</evidence>
<accession>F9Z605</accession>
<dbReference type="PaxDb" id="709991-Odosp_0498"/>
<dbReference type="EMBL" id="CP002544">
    <property type="protein sequence ID" value="ADY31584.1"/>
    <property type="molecule type" value="Genomic_DNA"/>
</dbReference>
<feature type="domain" description="Outer membrane protein beta-barrel" evidence="2">
    <location>
        <begin position="480"/>
        <end position="729"/>
    </location>
</feature>
<dbReference type="Gene3D" id="2.60.40.1120">
    <property type="entry name" value="Carboxypeptidase-like, regulatory domain"/>
    <property type="match status" value="1"/>
</dbReference>
<keyword evidence="3" id="KW-0675">Receptor</keyword>
<feature type="chain" id="PRO_5003392210" evidence="1">
    <location>
        <begin position="26"/>
        <end position="772"/>
    </location>
</feature>
<dbReference type="BioCyc" id="OSPL709991:G1GRN-498-MONOMER"/>
<evidence type="ECO:0000256" key="1">
    <source>
        <dbReference type="SAM" id="SignalP"/>
    </source>
</evidence>
<dbReference type="eggNOG" id="COG1629">
    <property type="taxonomic scope" value="Bacteria"/>
</dbReference>
<dbReference type="HOGENOM" id="CLU_012729_0_1_10"/>
<dbReference type="AlphaFoldDB" id="F9Z605"/>
<dbReference type="InterPro" id="IPR008969">
    <property type="entry name" value="CarboxyPept-like_regulatory"/>
</dbReference>
<sequence>MIIMKRFNVLFMVLCYTLCSVSAWSQHTVKGVVKDKETHPVIGASVIIRSLQDTLNHKGCITGENGQFTIEKIKSGKYRIEISFIGYTDYRQEFELDQSLDLGEIVLSENTMLLDEVVVTSSMVKRFADKKEYKLTNIEKGQYSSALSALEHLPKIQVIDQTVNSVDGKAVKILINGIPSTPTDLSVISPENISKIDYYTQPPIQYSNMGLGAVINVVTKEKQNGGSVGLNTQNAVTTGFGNNVVNFKYNWGHSQLGVTYNINYRNYNKRILDENMTYAVGGKTYQKQKTGKNSPYAYEQQLAEISFNNSKPDNYIFSTKLSFNSLNRRRSSKQDIFSTIDDVVFEKFGESSDKDKYISPVMDMYFSKTFNAKHELTMNLVGTYYKSDYDYRYSELSGGVTDFETATNINLDKYSFIGEAVYNYNMKTAQLYVGSRYMYNNSTQKNLPSNNRTLTNEIYSYLGIAGMLGKKFNYSVSAGVNGNIFTTIENKEYKFVYFRPQVKLGYFIDESSDLTFNYEVNTENPAISSLTYNPYFKDANYLYVGNPNLKPSNNHDLSLSYFKGFKKFVISAEVAYSYNKDAIAPVFQSDDTNIIETFGNLDNAQNMKASLFLQWYPFSNNILRLRLYSEVFHQINALENEKWNYTGYSFIPSVNLAYKKWGVSVFYQTEKKSLVGQTMKTIPSMASVEVSYSPVKNLTLTGGIRYPFYDSWKQTTSVSGTSLLQRDETERIINNANMVYINLVYNFAFGKNKSNVKFKIQNKDKDSGILSR</sequence>
<dbReference type="Proteomes" id="UP000006657">
    <property type="component" value="Chromosome"/>
</dbReference>
<dbReference type="KEGG" id="osp:Odosp_0498"/>
<protein>
    <submittedName>
        <fullName evidence="3">TonB-dependent receptor plug</fullName>
    </submittedName>
</protein>
<evidence type="ECO:0000313" key="3">
    <source>
        <dbReference type="EMBL" id="ADY31584.1"/>
    </source>
</evidence>